<dbReference type="EMBL" id="JBCLTR010000017">
    <property type="protein sequence ID" value="MEY8634289.1"/>
    <property type="molecule type" value="Genomic_DNA"/>
</dbReference>
<proteinExistence type="inferred from homology"/>
<dbReference type="CDD" id="cd18622">
    <property type="entry name" value="GH32_Inu-like"/>
    <property type="match status" value="1"/>
</dbReference>
<dbReference type="PANTHER" id="PTHR42800">
    <property type="entry name" value="EXOINULINASE INUD (AFU_ORTHOLOGUE AFUA_5G00480)"/>
    <property type="match status" value="1"/>
</dbReference>
<keyword evidence="4" id="KW-0732">Signal</keyword>
<dbReference type="InterPro" id="IPR013189">
    <property type="entry name" value="Glyco_hydro_32_C"/>
</dbReference>
<dbReference type="Pfam" id="PF12733">
    <property type="entry name" value="Cadherin-like"/>
    <property type="match status" value="1"/>
</dbReference>
<dbReference type="InterPro" id="IPR001362">
    <property type="entry name" value="Glyco_hydro_32"/>
</dbReference>
<dbReference type="Proteomes" id="UP001565219">
    <property type="component" value="Unassembled WGS sequence"/>
</dbReference>
<dbReference type="Gene3D" id="2.115.10.20">
    <property type="entry name" value="Glycosyl hydrolase domain, family 43"/>
    <property type="match status" value="1"/>
</dbReference>
<evidence type="ECO:0000256" key="2">
    <source>
        <dbReference type="ARBA" id="ARBA00022801"/>
    </source>
</evidence>
<keyword evidence="3" id="KW-0326">Glycosidase</keyword>
<dbReference type="SUPFAM" id="SSF49899">
    <property type="entry name" value="Concanavalin A-like lectins/glucanases"/>
    <property type="match status" value="1"/>
</dbReference>
<dbReference type="Pfam" id="PF02368">
    <property type="entry name" value="Big_2"/>
    <property type="match status" value="2"/>
</dbReference>
<dbReference type="InterPro" id="IPR003343">
    <property type="entry name" value="Big_2"/>
</dbReference>
<evidence type="ECO:0000313" key="6">
    <source>
        <dbReference type="EMBL" id="MEY8634289.1"/>
    </source>
</evidence>
<evidence type="ECO:0000313" key="7">
    <source>
        <dbReference type="Proteomes" id="UP001565219"/>
    </source>
</evidence>
<dbReference type="SUPFAM" id="SSF75005">
    <property type="entry name" value="Arabinanase/levansucrase/invertase"/>
    <property type="match status" value="1"/>
</dbReference>
<dbReference type="SMART" id="SM00640">
    <property type="entry name" value="Glyco_32"/>
    <property type="match status" value="1"/>
</dbReference>
<keyword evidence="7" id="KW-1185">Reference proteome</keyword>
<evidence type="ECO:0000256" key="3">
    <source>
        <dbReference type="ARBA" id="ARBA00023295"/>
    </source>
</evidence>
<dbReference type="InterPro" id="IPR010496">
    <property type="entry name" value="AL/BT2_dom"/>
</dbReference>
<comment type="caution">
    <text evidence="6">The sequence shown here is derived from an EMBL/GenBank/DDBJ whole genome shotgun (WGS) entry which is preliminary data.</text>
</comment>
<protein>
    <submittedName>
        <fullName evidence="6">GH32 C-terminal domain-containing protein</fullName>
    </submittedName>
</protein>
<dbReference type="Pfam" id="PF00251">
    <property type="entry name" value="Glyco_hydro_32N"/>
    <property type="match status" value="1"/>
</dbReference>
<feature type="domain" description="BIG2" evidence="5">
    <location>
        <begin position="1117"/>
        <end position="1189"/>
    </location>
</feature>
<feature type="chain" id="PRO_5045571850" evidence="4">
    <location>
        <begin position="34"/>
        <end position="1270"/>
    </location>
</feature>
<reference evidence="6 7" key="1">
    <citation type="submission" date="2024-03" db="EMBL/GenBank/DDBJ databases">
        <title>Mouse gut bacterial collection (mGBC) of GemPharmatech.</title>
        <authorList>
            <person name="He Y."/>
            <person name="Dong L."/>
            <person name="Wu D."/>
            <person name="Gao X."/>
            <person name="Lin Z."/>
        </authorList>
    </citation>
    <scope>NUCLEOTIDE SEQUENCE [LARGE SCALE GENOMIC DNA]</scope>
    <source>
        <strain evidence="6 7">32-10</strain>
    </source>
</reference>
<organism evidence="6 7">
    <name type="scientific">Anaerostipes hominis</name>
    <name type="common">ex Lee et al. 2021</name>
    <dbReference type="NCBI Taxonomy" id="2025494"/>
    <lineage>
        <taxon>Bacteria</taxon>
        <taxon>Bacillati</taxon>
        <taxon>Bacillota</taxon>
        <taxon>Clostridia</taxon>
        <taxon>Lachnospirales</taxon>
        <taxon>Lachnospiraceae</taxon>
        <taxon>Anaerostipes</taxon>
    </lineage>
</organism>
<feature type="domain" description="BIG2" evidence="5">
    <location>
        <begin position="959"/>
        <end position="1033"/>
    </location>
</feature>
<evidence type="ECO:0000259" key="5">
    <source>
        <dbReference type="SMART" id="SM00635"/>
    </source>
</evidence>
<feature type="domain" description="BIG2" evidence="5">
    <location>
        <begin position="691"/>
        <end position="771"/>
    </location>
</feature>
<sequence>MNHKKSRVLAAAISSLLSFGMILQTAVPPQVYASEGIRRESSQKVSDWTFKAADNNDQTAVTEVVRSDAYLSGLEIKGGSLDKPFSREFSSYSVVVGHKTDSLTIIPKIDGNAAVTVNGKAAGSGQAVTVNVKTGSNVFNIVVKGANGKTETTAVNVLRNSDPDDVYSVPYRSQYHFSPQRAWCNDPNGMVYYKGEYHLFYQYYPDDMIWGPMHWGHAVSKDLVHWEELPIALYPESDGGAMFSGCCVVDKDNTTGFFGQGKEGLVAIYTQDNGDKGQEQCLAYSKDKGRTWTKYQGNPVLRWEDDRLLDKAFRDPKVFWHEESGQWMMVVAGGPLRIYSSKNLKSWKLESTYGKKTNEGIADQPADSARIYTECPDLYPLKVDNTDQTKWVLSEGGRYYRIGDLKQQNEHWTFVPDSDYSNTNDNISDPSSYKNDDTYKMNFGPQSYAAQTYSNMPDSRTVMINWASTWENGYCNNVSEVTGQYGFNGFFNLQNELTLKQIDGKVRLVQKPVKEYESLRMQQAKTELKNAVIPEKTDSSENLLSGFQGGEYEIIAEFTPKTGTREVGFKLRTGKNGKQETVVKYNVQDETLIINGDKAGVLPQGQIKGDIKSKISKSADGKIKLHIFVDDSIVEVYGNEGETVGSLAVFPDAKSTGAEVFSEGGQTEADITIYPLKSIWSDKMSGSTDPANVYLNTETASSSVKLGETTTLNSTVTPQKAEQKVSWSIAGNSGKKVSIVKQDAGSITLKGEKQGTVIVKAKTSNGIARTMEIQVDGEDEKLNSNLSGWHQVGGQWTLDANGYNSNHKDNGFLISSTKTGSDYIYEADVTYQEGNAIGLFFRGQSPDSDKGYVVNIDDPEHKGNGSTRIFTFGGGTGDIGSRVKYTLTPGATYHLKLEVRGNKFKFYINDSLKLNVTDRNIKKNYAEGDYVGLYAFSGTGESDKNIQASYQNIKVTPLEVRKPSVREKMELYSGQSIQLAADLGEDDYAAAYYESSDPSVASVDDDGKVTAKRSGTAELTTKVTYYGRTVYLKTKITVKTPYVNITSAPSSMYEGQSANISAKATGVSGNIVWKVDNASCASISSSGKLTAKKAGKVYITAKVGVYSTKKMIVIKRPYIKITSCPSSVYTGKSVQLKAQAVGVSGKVAWSVSRRSLASVSASGKLSAKKAGKITVTAKLKNYSKTVKVTIKKPYLKITSYRKTVKRRKSYRFRAKAYGTSKSVKWSLSSKSRKYASISKGGKLTTKSRKGTITVYIKSGCVRKTLKVKIK</sequence>
<dbReference type="Pfam" id="PF08244">
    <property type="entry name" value="Glyco_hydro_32C"/>
    <property type="match status" value="1"/>
</dbReference>
<evidence type="ECO:0000256" key="4">
    <source>
        <dbReference type="SAM" id="SignalP"/>
    </source>
</evidence>
<dbReference type="Pfam" id="PF06439">
    <property type="entry name" value="3keto-disac_hyd"/>
    <property type="match status" value="1"/>
</dbReference>
<feature type="domain" description="BIG2" evidence="5">
    <location>
        <begin position="1191"/>
        <end position="1268"/>
    </location>
</feature>
<dbReference type="InterPro" id="IPR008964">
    <property type="entry name" value="Invasin/intimin_cell_adhesion"/>
</dbReference>
<dbReference type="RefSeq" id="WP_270601492.1">
    <property type="nucleotide sequence ID" value="NZ_JAQEVE010000007.1"/>
</dbReference>
<dbReference type="SMART" id="SM00635">
    <property type="entry name" value="BID_2"/>
    <property type="match status" value="5"/>
</dbReference>
<accession>A0ABV4DLG9</accession>
<evidence type="ECO:0000256" key="1">
    <source>
        <dbReference type="ARBA" id="ARBA00009902"/>
    </source>
</evidence>
<gene>
    <name evidence="6" type="ORF">AALG99_12330</name>
</gene>
<dbReference type="SUPFAM" id="SSF49373">
    <property type="entry name" value="Invasin/intimin cell-adhesion fragments"/>
    <property type="match status" value="3"/>
</dbReference>
<keyword evidence="2" id="KW-0378">Hydrolase</keyword>
<name>A0ABV4DLG9_9FIRM</name>
<feature type="domain" description="BIG2" evidence="5">
    <location>
        <begin position="1041"/>
        <end position="1113"/>
    </location>
</feature>
<dbReference type="Gene3D" id="2.60.120.560">
    <property type="entry name" value="Exo-inulinase, domain 1"/>
    <property type="match status" value="2"/>
</dbReference>
<dbReference type="Gene3D" id="2.60.40.1080">
    <property type="match status" value="4"/>
</dbReference>
<feature type="signal peptide" evidence="4">
    <location>
        <begin position="1"/>
        <end position="33"/>
    </location>
</feature>
<dbReference type="PANTHER" id="PTHR42800:SF3">
    <property type="entry name" value="GLYCOSYL HYDROLASE FAMILY 32 N-TERMINAL DOMAIN-CONTAINING PROTEIN"/>
    <property type="match status" value="1"/>
</dbReference>
<comment type="similarity">
    <text evidence="1">Belongs to the glycosyl hydrolase 32 family.</text>
</comment>
<dbReference type="InterPro" id="IPR013148">
    <property type="entry name" value="Glyco_hydro_32_N"/>
</dbReference>
<dbReference type="InterPro" id="IPR013320">
    <property type="entry name" value="ConA-like_dom_sf"/>
</dbReference>
<dbReference type="InterPro" id="IPR025883">
    <property type="entry name" value="Cadherin-like_domain"/>
</dbReference>
<dbReference type="InterPro" id="IPR023296">
    <property type="entry name" value="Glyco_hydro_beta-prop_sf"/>
</dbReference>